<proteinExistence type="predicted"/>
<reference evidence="2 3" key="1">
    <citation type="submission" date="2019-07" db="EMBL/GenBank/DDBJ databases">
        <title>Whole genome shotgun sequence of Halobacillus faecis NBRC 103569.</title>
        <authorList>
            <person name="Hosoyama A."/>
            <person name="Uohara A."/>
            <person name="Ohji S."/>
            <person name="Ichikawa N."/>
        </authorList>
    </citation>
    <scope>NUCLEOTIDE SEQUENCE [LARGE SCALE GENOMIC DNA]</scope>
    <source>
        <strain evidence="2 3">NBRC 103569</strain>
    </source>
</reference>
<dbReference type="EMBL" id="BJYD01000004">
    <property type="protein sequence ID" value="GEN52320.1"/>
    <property type="molecule type" value="Genomic_DNA"/>
</dbReference>
<evidence type="ECO:0000313" key="2">
    <source>
        <dbReference type="EMBL" id="GEN52320.1"/>
    </source>
</evidence>
<gene>
    <name evidence="2" type="ORF">HFA01_05820</name>
</gene>
<evidence type="ECO:0000256" key="1">
    <source>
        <dbReference type="SAM" id="Phobius"/>
    </source>
</evidence>
<keyword evidence="1" id="KW-1133">Transmembrane helix</keyword>
<accession>A0A511WMF6</accession>
<dbReference type="Proteomes" id="UP000321886">
    <property type="component" value="Unassembled WGS sequence"/>
</dbReference>
<keyword evidence="1" id="KW-0472">Membrane</keyword>
<comment type="caution">
    <text evidence="2">The sequence shown here is derived from an EMBL/GenBank/DDBJ whole genome shotgun (WGS) entry which is preliminary data.</text>
</comment>
<sequence length="68" mass="7670">MNLISWFDWITPTNPFASFFFGILFTIILGFTVWVETRNFKTVLITTSTGIVVTAIGVSLLNLIGYYS</sequence>
<name>A0A511WMF6_9BACI</name>
<feature type="transmembrane region" description="Helical" evidence="1">
    <location>
        <begin position="16"/>
        <end position="35"/>
    </location>
</feature>
<keyword evidence="1" id="KW-0812">Transmembrane</keyword>
<evidence type="ECO:0000313" key="3">
    <source>
        <dbReference type="Proteomes" id="UP000321886"/>
    </source>
</evidence>
<organism evidence="2 3">
    <name type="scientific">Halobacillus faecis</name>
    <dbReference type="NCBI Taxonomy" id="360184"/>
    <lineage>
        <taxon>Bacteria</taxon>
        <taxon>Bacillati</taxon>
        <taxon>Bacillota</taxon>
        <taxon>Bacilli</taxon>
        <taxon>Bacillales</taxon>
        <taxon>Bacillaceae</taxon>
        <taxon>Halobacillus</taxon>
    </lineage>
</organism>
<feature type="transmembrane region" description="Helical" evidence="1">
    <location>
        <begin position="42"/>
        <end position="67"/>
    </location>
</feature>
<protein>
    <submittedName>
        <fullName evidence="2">Uncharacterized protein</fullName>
    </submittedName>
</protein>
<dbReference type="AlphaFoldDB" id="A0A511WMF6"/>
<keyword evidence="3" id="KW-1185">Reference proteome</keyword>